<reference evidence="2 3" key="1">
    <citation type="journal article" date="2018" name="BMC Genomics">
        <title>Comparative genome analyses reveal sequence features reflecting distinct modes of host-adaptation between dicot and monocot powdery mildew.</title>
        <authorList>
            <person name="Wu Y."/>
            <person name="Ma X."/>
            <person name="Pan Z."/>
            <person name="Kale S.D."/>
            <person name="Song Y."/>
            <person name="King H."/>
            <person name="Zhang Q."/>
            <person name="Presley C."/>
            <person name="Deng X."/>
            <person name="Wei C.I."/>
            <person name="Xiao S."/>
        </authorList>
    </citation>
    <scope>NUCLEOTIDE SEQUENCE [LARGE SCALE GENOMIC DNA]</scope>
    <source>
        <strain evidence="2">UMSG2</strain>
    </source>
</reference>
<feature type="region of interest" description="Disordered" evidence="1">
    <location>
        <begin position="1"/>
        <end position="30"/>
    </location>
</feature>
<dbReference type="STRING" id="212602.A0A420HWK0"/>
<sequence length="66" mass="7313">MRPKSQAAANLNRRGEVELMGGGSSDSSVFPGEIAERSDMDCFAFTIENLFESENAFCYANWSLTR</sequence>
<evidence type="ECO:0000256" key="1">
    <source>
        <dbReference type="SAM" id="MobiDB-lite"/>
    </source>
</evidence>
<dbReference type="EMBL" id="MCFK01003903">
    <property type="protein sequence ID" value="RKF61772.1"/>
    <property type="molecule type" value="Genomic_DNA"/>
</dbReference>
<protein>
    <submittedName>
        <fullName evidence="2">Uncharacterized protein</fullName>
    </submittedName>
</protein>
<keyword evidence="3" id="KW-1185">Reference proteome</keyword>
<comment type="caution">
    <text evidence="2">The sequence shown here is derived from an EMBL/GenBank/DDBJ whole genome shotgun (WGS) entry which is preliminary data.</text>
</comment>
<organism evidence="2 3">
    <name type="scientific">Erysiphe neolycopersici</name>
    <dbReference type="NCBI Taxonomy" id="212602"/>
    <lineage>
        <taxon>Eukaryota</taxon>
        <taxon>Fungi</taxon>
        <taxon>Dikarya</taxon>
        <taxon>Ascomycota</taxon>
        <taxon>Pezizomycotina</taxon>
        <taxon>Leotiomycetes</taxon>
        <taxon>Erysiphales</taxon>
        <taxon>Erysiphaceae</taxon>
        <taxon>Erysiphe</taxon>
    </lineage>
</organism>
<dbReference type="AlphaFoldDB" id="A0A420HWK0"/>
<name>A0A420HWK0_9PEZI</name>
<dbReference type="Proteomes" id="UP000286134">
    <property type="component" value="Unassembled WGS sequence"/>
</dbReference>
<evidence type="ECO:0000313" key="2">
    <source>
        <dbReference type="EMBL" id="RKF61772.1"/>
    </source>
</evidence>
<evidence type="ECO:0000313" key="3">
    <source>
        <dbReference type="Proteomes" id="UP000286134"/>
    </source>
</evidence>
<gene>
    <name evidence="2" type="ORF">OnM2_039084</name>
</gene>
<proteinExistence type="predicted"/>
<accession>A0A420HWK0</accession>